<dbReference type="Proteomes" id="UP000183144">
    <property type="component" value="Unassembled WGS sequence"/>
</dbReference>
<proteinExistence type="predicted"/>
<evidence type="ECO:0000256" key="1">
    <source>
        <dbReference type="SAM" id="MobiDB-lite"/>
    </source>
</evidence>
<dbReference type="AlphaFoldDB" id="A0A1J4RME9"/>
<dbReference type="EMBL" id="MNUI01000086">
    <property type="protein sequence ID" value="OIN88047.1"/>
    <property type="molecule type" value="Genomic_DNA"/>
</dbReference>
<reference evidence="2 3" key="1">
    <citation type="journal article" date="2016" name="Environ. Microbiol.">
        <title>Genomic resolution of a cold subsurface aquifer community provides metabolic insights for novel microbes adapted to high CO concentrations.</title>
        <authorList>
            <person name="Probst A.J."/>
            <person name="Castelle C.J."/>
            <person name="Singh A."/>
            <person name="Brown C.T."/>
            <person name="Anantharaman K."/>
            <person name="Sharon I."/>
            <person name="Hug L.A."/>
            <person name="Burstein D."/>
            <person name="Emerson J.B."/>
            <person name="Thomas B.C."/>
            <person name="Banfield J.F."/>
        </authorList>
    </citation>
    <scope>NUCLEOTIDE SEQUENCE [LARGE SCALE GENOMIC DNA]</scope>
    <source>
        <strain evidence="2">CG1_02_47_37</strain>
    </source>
</reference>
<feature type="region of interest" description="Disordered" evidence="1">
    <location>
        <begin position="1"/>
        <end position="22"/>
    </location>
</feature>
<gene>
    <name evidence="2" type="ORF">AUJ59_04715</name>
</gene>
<evidence type="ECO:0000313" key="2">
    <source>
        <dbReference type="EMBL" id="OIN88047.1"/>
    </source>
</evidence>
<accession>A0A1J4RME9</accession>
<organism evidence="2 3">
    <name type="scientific">Candidatus Beckwithbacteria bacterium CG1_02_47_37</name>
    <dbReference type="NCBI Taxonomy" id="1805034"/>
    <lineage>
        <taxon>Bacteria</taxon>
        <taxon>Candidatus Beckwithiibacteriota</taxon>
    </lineage>
</organism>
<protein>
    <submittedName>
        <fullName evidence="2">Uncharacterized protein</fullName>
    </submittedName>
</protein>
<name>A0A1J4RME9_9BACT</name>
<comment type="caution">
    <text evidence="2">The sequence shown here is derived from an EMBL/GenBank/DDBJ whole genome shotgun (WGS) entry which is preliminary data.</text>
</comment>
<evidence type="ECO:0000313" key="3">
    <source>
        <dbReference type="Proteomes" id="UP000183144"/>
    </source>
</evidence>
<sequence>MNDEQESKEKSEKRNVKSESDLDREITAGEWTRLIRFKIYRQRSRQGRVLAVYQALSNRLDQLVKAFYELARQNQSLAAAGKLMKEINYLRRVRDSLLVCLTWNETDVLPELPEEVEEIIG</sequence>